<dbReference type="Proteomes" id="UP000294650">
    <property type="component" value="Unassembled WGS sequence"/>
</dbReference>
<keyword evidence="1" id="KW-1133">Transmembrane helix</keyword>
<protein>
    <submittedName>
        <fullName evidence="2">Uncharacterized protein</fullName>
    </submittedName>
</protein>
<feature type="transmembrane region" description="Helical" evidence="1">
    <location>
        <begin position="56"/>
        <end position="74"/>
    </location>
</feature>
<dbReference type="EMBL" id="SMAN01000025">
    <property type="protein sequence ID" value="TCT18020.1"/>
    <property type="molecule type" value="Genomic_DNA"/>
</dbReference>
<dbReference type="RefSeq" id="WP_132372847.1">
    <property type="nucleotide sequence ID" value="NZ_SMAN01000025.1"/>
</dbReference>
<evidence type="ECO:0000256" key="1">
    <source>
        <dbReference type="SAM" id="Phobius"/>
    </source>
</evidence>
<keyword evidence="3" id="KW-1185">Reference proteome</keyword>
<proteinExistence type="predicted"/>
<sequence>MEDVICHYCHKQIRDQDELITASNKFQIRPFHYLCYEEIEEEANSQWKLWKPVNGITGNITAALMGLLALWMLFTDTLQGIGDLIGVLAAYPVLQRMVSYFKYEKKLPKFIEDKNDSPGDR</sequence>
<organism evidence="2 3">
    <name type="scientific">Melghiribacillus thermohalophilus</name>
    <dbReference type="NCBI Taxonomy" id="1324956"/>
    <lineage>
        <taxon>Bacteria</taxon>
        <taxon>Bacillati</taxon>
        <taxon>Bacillota</taxon>
        <taxon>Bacilli</taxon>
        <taxon>Bacillales</taxon>
        <taxon>Bacillaceae</taxon>
        <taxon>Melghiribacillus</taxon>
    </lineage>
</organism>
<gene>
    <name evidence="2" type="ORF">EDD68_12531</name>
</gene>
<reference evidence="2 3" key="1">
    <citation type="submission" date="2019-03" db="EMBL/GenBank/DDBJ databases">
        <title>Genomic Encyclopedia of Type Strains, Phase IV (KMG-IV): sequencing the most valuable type-strain genomes for metagenomic binning, comparative biology and taxonomic classification.</title>
        <authorList>
            <person name="Goeker M."/>
        </authorList>
    </citation>
    <scope>NUCLEOTIDE SEQUENCE [LARGE SCALE GENOMIC DNA]</scope>
    <source>
        <strain evidence="2 3">DSM 25894</strain>
    </source>
</reference>
<keyword evidence="1" id="KW-0472">Membrane</keyword>
<keyword evidence="1" id="KW-0812">Transmembrane</keyword>
<evidence type="ECO:0000313" key="3">
    <source>
        <dbReference type="Proteomes" id="UP000294650"/>
    </source>
</evidence>
<dbReference type="OrthoDB" id="2657646at2"/>
<accession>A0A4R3MR99</accession>
<name>A0A4R3MR99_9BACI</name>
<evidence type="ECO:0000313" key="2">
    <source>
        <dbReference type="EMBL" id="TCT18020.1"/>
    </source>
</evidence>
<dbReference type="AlphaFoldDB" id="A0A4R3MR99"/>
<comment type="caution">
    <text evidence="2">The sequence shown here is derived from an EMBL/GenBank/DDBJ whole genome shotgun (WGS) entry which is preliminary data.</text>
</comment>